<dbReference type="OrthoDB" id="342730at2759"/>
<feature type="transmembrane region" description="Helical" evidence="5">
    <location>
        <begin position="327"/>
        <end position="351"/>
    </location>
</feature>
<dbReference type="Pfam" id="PF00097">
    <property type="entry name" value="zf-C3HC4"/>
    <property type="match status" value="1"/>
</dbReference>
<comment type="caution">
    <text evidence="7">The sequence shown here is derived from an EMBL/GenBank/DDBJ whole genome shotgun (WGS) entry which is preliminary data.</text>
</comment>
<keyword evidence="5" id="KW-1133">Transmembrane helix</keyword>
<dbReference type="GO" id="GO:0008270">
    <property type="term" value="F:zinc ion binding"/>
    <property type="evidence" value="ECO:0007669"/>
    <property type="project" value="UniProtKB-KW"/>
</dbReference>
<dbReference type="PANTHER" id="PTHR47156">
    <property type="entry name" value="PROTEIN CBG20824"/>
    <property type="match status" value="1"/>
</dbReference>
<sequence>MDCIICFGIYEDPRILDCGHSFCYKCTVSMISNNTIECPICRSVFHVLPNKLKKNFQLLGLIEEITTKNKSSVINTVKNQSNTQNMQNFNNSSSGINQNIRRNSLANESFEELASVHVSHDRNIDYHRKFYMITKPSTSSFKHALVFLFLFLPFDIAGLIYIDKNNNDCSEIRKWLIVWIASNFAFIIVAIFNTGFIIEDWQDLTLFEKILKVLVYCLGGFMFSWVWVGVSKVFTNSECEKDSQGIWAVSMAVLIMWIIVTGLLVIAMAFIFLYKLGVLQCLLDFKFPKLKKSLYMLIMFLLLFFPFDVVGIYYLNTTDEDCKNIRQWLIIWTVFCFALLVNLILNTGFLLRSWSKLTYAEVFLRVSLILIILFMFTWLLVGSSIVFHDTECKSYSYKLWSISMAITIFWICLIFLVLLLILFTLLYDYGFFDDFYFRFNWTFICTLTAFHLISFDVQSFIGIAFLNHENDCPSNILYHRLRNWLMAWIITSLFSLFLYNFTGISRGSSGFHYFIIILTGIIVAGQLTMVFVGAGYFFDSFGLSITDNCYSLWALVVSICSVWIILIFFTIVALVYLYFTS</sequence>
<dbReference type="SMART" id="SM00184">
    <property type="entry name" value="RING"/>
    <property type="match status" value="1"/>
</dbReference>
<keyword evidence="3" id="KW-0862">Zinc</keyword>
<dbReference type="PROSITE" id="PS50089">
    <property type="entry name" value="ZF_RING_2"/>
    <property type="match status" value="1"/>
</dbReference>
<feature type="transmembrane region" description="Helical" evidence="5">
    <location>
        <begin position="513"/>
        <end position="538"/>
    </location>
</feature>
<accession>A0A1R2CAH1</accession>
<dbReference type="InterPro" id="IPR052667">
    <property type="entry name" value="E3_ubiquitin-ligase_RING"/>
</dbReference>
<name>A0A1R2CAH1_9CILI</name>
<dbReference type="InterPro" id="IPR013083">
    <property type="entry name" value="Znf_RING/FYVE/PHD"/>
</dbReference>
<feature type="domain" description="RING-type" evidence="6">
    <location>
        <begin position="3"/>
        <end position="42"/>
    </location>
</feature>
<evidence type="ECO:0000313" key="7">
    <source>
        <dbReference type="EMBL" id="OMJ85999.1"/>
    </source>
</evidence>
<dbReference type="EMBL" id="MPUH01000219">
    <property type="protein sequence ID" value="OMJ85999.1"/>
    <property type="molecule type" value="Genomic_DNA"/>
</dbReference>
<dbReference type="Gene3D" id="3.30.40.10">
    <property type="entry name" value="Zinc/RING finger domain, C3HC4 (zinc finger)"/>
    <property type="match status" value="1"/>
</dbReference>
<feature type="transmembrane region" description="Helical" evidence="5">
    <location>
        <begin position="248"/>
        <end position="273"/>
    </location>
</feature>
<feature type="transmembrane region" description="Helical" evidence="5">
    <location>
        <begin position="210"/>
        <end position="228"/>
    </location>
</feature>
<evidence type="ECO:0000256" key="5">
    <source>
        <dbReference type="SAM" id="Phobius"/>
    </source>
</evidence>
<keyword evidence="2 4" id="KW-0863">Zinc-finger</keyword>
<gene>
    <name evidence="7" type="ORF">SteCoe_12567</name>
</gene>
<evidence type="ECO:0000259" key="6">
    <source>
        <dbReference type="PROSITE" id="PS50089"/>
    </source>
</evidence>
<reference evidence="7 8" key="1">
    <citation type="submission" date="2016-11" db="EMBL/GenBank/DDBJ databases">
        <title>The macronuclear genome of Stentor coeruleus: a giant cell with tiny introns.</title>
        <authorList>
            <person name="Slabodnick M."/>
            <person name="Ruby J.G."/>
            <person name="Reiff S.B."/>
            <person name="Swart E.C."/>
            <person name="Gosai S."/>
            <person name="Prabakaran S."/>
            <person name="Witkowska E."/>
            <person name="Larue G.E."/>
            <person name="Fisher S."/>
            <person name="Freeman R.M."/>
            <person name="Gunawardena J."/>
            <person name="Chu W."/>
            <person name="Stover N.A."/>
            <person name="Gregory B.D."/>
            <person name="Nowacki M."/>
            <person name="Derisi J."/>
            <person name="Roy S.W."/>
            <person name="Marshall W.F."/>
            <person name="Sood P."/>
        </authorList>
    </citation>
    <scope>NUCLEOTIDE SEQUENCE [LARGE SCALE GENOMIC DNA]</scope>
    <source>
        <strain evidence="7">WM001</strain>
    </source>
</reference>
<dbReference type="Proteomes" id="UP000187209">
    <property type="component" value="Unassembled WGS sequence"/>
</dbReference>
<dbReference type="InterPro" id="IPR001841">
    <property type="entry name" value="Znf_RING"/>
</dbReference>
<dbReference type="CDD" id="cd16564">
    <property type="entry name" value="RING-HC_RNF222"/>
    <property type="match status" value="1"/>
</dbReference>
<feature type="transmembrane region" description="Helical" evidence="5">
    <location>
        <begin position="485"/>
        <end position="501"/>
    </location>
</feature>
<keyword evidence="1" id="KW-0479">Metal-binding</keyword>
<evidence type="ECO:0000313" key="8">
    <source>
        <dbReference type="Proteomes" id="UP000187209"/>
    </source>
</evidence>
<evidence type="ECO:0000256" key="2">
    <source>
        <dbReference type="ARBA" id="ARBA00022771"/>
    </source>
</evidence>
<dbReference type="AlphaFoldDB" id="A0A1R2CAH1"/>
<evidence type="ECO:0000256" key="1">
    <source>
        <dbReference type="ARBA" id="ARBA00022723"/>
    </source>
</evidence>
<feature type="transmembrane region" description="Helical" evidence="5">
    <location>
        <begin position="294"/>
        <end position="315"/>
    </location>
</feature>
<keyword evidence="8" id="KW-1185">Reference proteome</keyword>
<feature type="transmembrane region" description="Helical" evidence="5">
    <location>
        <begin position="174"/>
        <end position="198"/>
    </location>
</feature>
<keyword evidence="5" id="KW-0812">Transmembrane</keyword>
<feature type="transmembrane region" description="Helical" evidence="5">
    <location>
        <begin position="363"/>
        <end position="387"/>
    </location>
</feature>
<feature type="transmembrane region" description="Helical" evidence="5">
    <location>
        <begin position="550"/>
        <end position="579"/>
    </location>
</feature>
<feature type="transmembrane region" description="Helical" evidence="5">
    <location>
        <begin position="439"/>
        <end position="465"/>
    </location>
</feature>
<feature type="transmembrane region" description="Helical" evidence="5">
    <location>
        <begin position="399"/>
        <end position="427"/>
    </location>
</feature>
<proteinExistence type="predicted"/>
<evidence type="ECO:0000256" key="3">
    <source>
        <dbReference type="ARBA" id="ARBA00022833"/>
    </source>
</evidence>
<protein>
    <recommendedName>
        <fullName evidence="6">RING-type domain-containing protein</fullName>
    </recommendedName>
</protein>
<organism evidence="7 8">
    <name type="scientific">Stentor coeruleus</name>
    <dbReference type="NCBI Taxonomy" id="5963"/>
    <lineage>
        <taxon>Eukaryota</taxon>
        <taxon>Sar</taxon>
        <taxon>Alveolata</taxon>
        <taxon>Ciliophora</taxon>
        <taxon>Postciliodesmatophora</taxon>
        <taxon>Heterotrichea</taxon>
        <taxon>Heterotrichida</taxon>
        <taxon>Stentoridae</taxon>
        <taxon>Stentor</taxon>
    </lineage>
</organism>
<dbReference type="PANTHER" id="PTHR47156:SF10">
    <property type="entry name" value="E3 UBIQUITIN-PROTEIN LIGASE TRIM-21-RELATED"/>
    <property type="match status" value="1"/>
</dbReference>
<keyword evidence="5" id="KW-0472">Membrane</keyword>
<feature type="transmembrane region" description="Helical" evidence="5">
    <location>
        <begin position="144"/>
        <end position="162"/>
    </location>
</feature>
<dbReference type="SUPFAM" id="SSF57850">
    <property type="entry name" value="RING/U-box"/>
    <property type="match status" value="1"/>
</dbReference>
<dbReference type="InterPro" id="IPR018957">
    <property type="entry name" value="Znf_C3HC4_RING-type"/>
</dbReference>
<evidence type="ECO:0000256" key="4">
    <source>
        <dbReference type="PROSITE-ProRule" id="PRU00175"/>
    </source>
</evidence>